<name>A0A917QBR7_9NOCA</name>
<keyword evidence="2" id="KW-1185">Reference proteome</keyword>
<dbReference type="Proteomes" id="UP000612956">
    <property type="component" value="Unassembled WGS sequence"/>
</dbReference>
<reference evidence="1" key="2">
    <citation type="submission" date="2020-09" db="EMBL/GenBank/DDBJ databases">
        <authorList>
            <person name="Sun Q."/>
            <person name="Zhou Y."/>
        </authorList>
    </citation>
    <scope>NUCLEOTIDE SEQUENCE</scope>
    <source>
        <strain evidence="1">CGMCC 4.7278</strain>
    </source>
</reference>
<organism evidence="1 2">
    <name type="scientific">Nocardia camponoti</name>
    <dbReference type="NCBI Taxonomy" id="1616106"/>
    <lineage>
        <taxon>Bacteria</taxon>
        <taxon>Bacillati</taxon>
        <taxon>Actinomycetota</taxon>
        <taxon>Actinomycetes</taxon>
        <taxon>Mycobacteriales</taxon>
        <taxon>Nocardiaceae</taxon>
        <taxon>Nocardia</taxon>
    </lineage>
</organism>
<evidence type="ECO:0000313" key="2">
    <source>
        <dbReference type="Proteomes" id="UP000612956"/>
    </source>
</evidence>
<proteinExistence type="predicted"/>
<accession>A0A917QBR7</accession>
<comment type="caution">
    <text evidence="1">The sequence shown here is derived from an EMBL/GenBank/DDBJ whole genome shotgun (WGS) entry which is preliminary data.</text>
</comment>
<evidence type="ECO:0008006" key="3">
    <source>
        <dbReference type="Google" id="ProtNLM"/>
    </source>
</evidence>
<evidence type="ECO:0000313" key="1">
    <source>
        <dbReference type="EMBL" id="GGK41366.1"/>
    </source>
</evidence>
<protein>
    <recommendedName>
        <fullName evidence="3">Sensor domain-containing protein</fullName>
    </recommendedName>
</protein>
<reference evidence="1" key="1">
    <citation type="journal article" date="2014" name="Int. J. Syst. Evol. Microbiol.">
        <title>Complete genome sequence of Corynebacterium casei LMG S-19264T (=DSM 44701T), isolated from a smear-ripened cheese.</title>
        <authorList>
            <consortium name="US DOE Joint Genome Institute (JGI-PGF)"/>
            <person name="Walter F."/>
            <person name="Albersmeier A."/>
            <person name="Kalinowski J."/>
            <person name="Ruckert C."/>
        </authorList>
    </citation>
    <scope>NUCLEOTIDE SEQUENCE</scope>
    <source>
        <strain evidence="1">CGMCC 4.7278</strain>
    </source>
</reference>
<dbReference type="AlphaFoldDB" id="A0A917QBR7"/>
<sequence length="248" mass="24889">MATGARSRWYGTVDDVRAADKTLRGFGLVLVIGVAMGLTVACGNEVTGIPVATNADTRGHVDRPLGELLPTPAQFPAVYPAVVLPPQAASAAAGDLDGVGTGASVEPVDCVPPGASETEPVAVAVGTNEASRVSVTVELARSPESVAHLREWAARCAVMRVVRAGASSTVTTTLSETTLNGADDAVSLRRTVVPDVGGAGLAQTMQTTVGQVADVRITVTAMGFGASQPDAGAVDELFAVAVGNVAGS</sequence>
<gene>
    <name evidence="1" type="ORF">GCM10011591_11060</name>
</gene>
<dbReference type="EMBL" id="BMMW01000001">
    <property type="protein sequence ID" value="GGK41366.1"/>
    <property type="molecule type" value="Genomic_DNA"/>
</dbReference>